<keyword evidence="4" id="KW-0067">ATP-binding</keyword>
<dbReference type="Pfam" id="PF00271">
    <property type="entry name" value="Helicase_C"/>
    <property type="match status" value="1"/>
</dbReference>
<dbReference type="InterPro" id="IPR038718">
    <property type="entry name" value="SNF2-like_sf"/>
</dbReference>
<dbReference type="SUPFAM" id="SSF52540">
    <property type="entry name" value="P-loop containing nucleoside triphosphate hydrolases"/>
    <property type="match status" value="2"/>
</dbReference>
<name>A0A6M3M1M5_9ZZZZ</name>
<dbReference type="InterPro" id="IPR000330">
    <property type="entry name" value="SNF2_N"/>
</dbReference>
<keyword evidence="1" id="KW-0378">Hydrolase</keyword>
<dbReference type="PROSITE" id="PS51192">
    <property type="entry name" value="HELICASE_ATP_BIND_1"/>
    <property type="match status" value="1"/>
</dbReference>
<accession>A0A6M3M1M5</accession>
<feature type="domain" description="Helicase C-terminal" evidence="3">
    <location>
        <begin position="369"/>
        <end position="518"/>
    </location>
</feature>
<dbReference type="GO" id="GO:0004386">
    <property type="term" value="F:helicase activity"/>
    <property type="evidence" value="ECO:0007669"/>
    <property type="project" value="UniProtKB-KW"/>
</dbReference>
<dbReference type="InterPro" id="IPR001650">
    <property type="entry name" value="Helicase_C-like"/>
</dbReference>
<evidence type="ECO:0000259" key="3">
    <source>
        <dbReference type="PROSITE" id="PS51194"/>
    </source>
</evidence>
<dbReference type="GO" id="GO:0005524">
    <property type="term" value="F:ATP binding"/>
    <property type="evidence" value="ECO:0007669"/>
    <property type="project" value="InterPro"/>
</dbReference>
<dbReference type="GO" id="GO:0016787">
    <property type="term" value="F:hydrolase activity"/>
    <property type="evidence" value="ECO:0007669"/>
    <property type="project" value="UniProtKB-KW"/>
</dbReference>
<dbReference type="PROSITE" id="PS51194">
    <property type="entry name" value="HELICASE_CTER"/>
    <property type="match status" value="1"/>
</dbReference>
<dbReference type="AlphaFoldDB" id="A0A6M3M1M5"/>
<reference evidence="4" key="1">
    <citation type="submission" date="2020-03" db="EMBL/GenBank/DDBJ databases">
        <title>The deep terrestrial virosphere.</title>
        <authorList>
            <person name="Holmfeldt K."/>
            <person name="Nilsson E."/>
            <person name="Simone D."/>
            <person name="Lopez-Fernandez M."/>
            <person name="Wu X."/>
            <person name="de Brujin I."/>
            <person name="Lundin D."/>
            <person name="Andersson A."/>
            <person name="Bertilsson S."/>
            <person name="Dopson M."/>
        </authorList>
    </citation>
    <scope>NUCLEOTIDE SEQUENCE</scope>
    <source>
        <strain evidence="4">MM171A00102</strain>
    </source>
</reference>
<evidence type="ECO:0000313" key="4">
    <source>
        <dbReference type="EMBL" id="QJB01457.1"/>
    </source>
</evidence>
<keyword evidence="4" id="KW-0547">Nucleotide-binding</keyword>
<evidence type="ECO:0000259" key="2">
    <source>
        <dbReference type="PROSITE" id="PS51192"/>
    </source>
</evidence>
<gene>
    <name evidence="4" type="ORF">MM171A00102_0016</name>
</gene>
<dbReference type="CDD" id="cd18793">
    <property type="entry name" value="SF2_C_SNF"/>
    <property type="match status" value="1"/>
</dbReference>
<dbReference type="EMBL" id="MT143709">
    <property type="protein sequence ID" value="QJB01457.1"/>
    <property type="molecule type" value="Genomic_DNA"/>
</dbReference>
<evidence type="ECO:0000256" key="1">
    <source>
        <dbReference type="ARBA" id="ARBA00022801"/>
    </source>
</evidence>
<sequence>MLVHKESNSLVLKLRDPSRVTTHIPCARVVPMEGVGNVTQVKFGLDEARVLRNLGINAPSPIRYFYQYPIKPPFKPFDHQVTTSEFFTLNRRAICLNDMGTGKSLSVLWAADYLMDKREVHRCIVVCPKSTMSSVWEDEVYTHFLSKRTVMVLSGDRAKRLKRLAEPADIYVINHDGLKVIEDELRKRTDIDLWVIDEASAFRNAQSKRHKLLADLVRPTDWMWLLTGTPCPQEPTDAWGLARLMHGNRVTPAFFRQFKEQTMMQITQYKWVPKADAYEQAYAILQPGIRFRKEDCLDLPAVTFQTRMCVLSPDQQAAYKTMISTLVANIRGVDITAANAAVKMLKLLQVCVGSIYDEHGQGYSIDASDRLKVLEEICEQANRKVIVFVPFTQALNQVAAHLRKRWTVAVVDGSTTDTQRKTIFHDFQHNPDPHILVAHPQTTAHGLTLTAADTTVWYAPITSLEIFEQANNRMNRPGQAHKMTIAMVAATMLEQNLYQALKGKQDVQNSVLALFKNELGLDT</sequence>
<protein>
    <submittedName>
        <fullName evidence="4">Putative helicase</fullName>
    </submittedName>
</protein>
<dbReference type="SMART" id="SM00487">
    <property type="entry name" value="DEXDc"/>
    <property type="match status" value="1"/>
</dbReference>
<dbReference type="Gene3D" id="3.40.50.300">
    <property type="entry name" value="P-loop containing nucleotide triphosphate hydrolases"/>
    <property type="match status" value="1"/>
</dbReference>
<dbReference type="InterPro" id="IPR049730">
    <property type="entry name" value="SNF2/RAD54-like_C"/>
</dbReference>
<dbReference type="InterPro" id="IPR027417">
    <property type="entry name" value="P-loop_NTPase"/>
</dbReference>
<proteinExistence type="predicted"/>
<dbReference type="Gene3D" id="3.40.50.10810">
    <property type="entry name" value="Tandem AAA-ATPase domain"/>
    <property type="match status" value="1"/>
</dbReference>
<keyword evidence="4" id="KW-0347">Helicase</keyword>
<dbReference type="Pfam" id="PF00176">
    <property type="entry name" value="SNF2-rel_dom"/>
    <property type="match status" value="1"/>
</dbReference>
<feature type="domain" description="Helicase ATP-binding" evidence="2">
    <location>
        <begin position="84"/>
        <end position="248"/>
    </location>
</feature>
<organism evidence="4">
    <name type="scientific">viral metagenome</name>
    <dbReference type="NCBI Taxonomy" id="1070528"/>
    <lineage>
        <taxon>unclassified sequences</taxon>
        <taxon>metagenomes</taxon>
        <taxon>organismal metagenomes</taxon>
    </lineage>
</organism>
<dbReference type="PANTHER" id="PTHR10799">
    <property type="entry name" value="SNF2/RAD54 HELICASE FAMILY"/>
    <property type="match status" value="1"/>
</dbReference>
<dbReference type="InterPro" id="IPR014001">
    <property type="entry name" value="Helicase_ATP-bd"/>
</dbReference>